<sequence length="186" mass="21708">MGKYLYGLDLSLSCTGVTIYDLEEKEFVYLGSLNTEKVKKKKDLYHNALKLKDIHDWLKGLKEKFPPQIVTIERGFSRFNTATQTIYRVHGIVNLLFHDVNQVYYPPKTVKEAIYKGDATKAQVQKIIRNNFVYIEFENEDESDSFAVALTYLIKNDLIKFEKPIVDKKKRKTKETKKGKAKLEDF</sequence>
<dbReference type="EMBL" id="OM634653">
    <property type="protein sequence ID" value="UNH58410.1"/>
    <property type="molecule type" value="Genomic_DNA"/>
</dbReference>
<proteinExistence type="predicted"/>
<evidence type="ECO:0000313" key="2">
    <source>
        <dbReference type="Proteomes" id="UP000829276"/>
    </source>
</evidence>
<keyword evidence="2" id="KW-1185">Reference proteome</keyword>
<evidence type="ECO:0000313" key="1">
    <source>
        <dbReference type="EMBL" id="UNH58410.1"/>
    </source>
</evidence>
<protein>
    <submittedName>
        <fullName evidence="1">Holliday junction resolvase</fullName>
    </submittedName>
</protein>
<reference evidence="1" key="1">
    <citation type="submission" date="2022-02" db="EMBL/GenBank/DDBJ databases">
        <authorList>
            <person name="Nazir A."/>
            <person name="Chen Y."/>
            <person name="Liu Y."/>
        </authorList>
    </citation>
    <scope>NUCLEOTIDE SEQUENCE</scope>
</reference>
<accession>A0AC61TRU0</accession>
<organism evidence="1 2">
    <name type="scientific">Bacillus phage vB_BsuS_PJN02</name>
    <dbReference type="NCBI Taxonomy" id="2920374"/>
    <lineage>
        <taxon>Viruses</taxon>
        <taxon>Duplodnaviria</taxon>
        <taxon>Heunggongvirae</taxon>
        <taxon>Uroviricota</taxon>
        <taxon>Caudoviricetes</taxon>
        <taxon>Heleneionescovirinae</taxon>
        <taxon>Zhangjivirus</taxon>
        <taxon>Zhangjivirus PJN02</taxon>
    </lineage>
</organism>
<dbReference type="Proteomes" id="UP000829276">
    <property type="component" value="Segment"/>
</dbReference>
<name>A0AC61TRU0_9CAUD</name>